<gene>
    <name evidence="2" type="ORF">RJT31_01875</name>
</gene>
<dbReference type="InterPro" id="IPR006056">
    <property type="entry name" value="RidA"/>
</dbReference>
<dbReference type="Gene3D" id="3.30.1330.40">
    <property type="entry name" value="RutC-like"/>
    <property type="match status" value="1"/>
</dbReference>
<dbReference type="InterPro" id="IPR006175">
    <property type="entry name" value="YjgF/YER057c/UK114"/>
</dbReference>
<dbReference type="AlphaFoldDB" id="A0AAU6W4T4"/>
<accession>A0AAU6W4T4</accession>
<dbReference type="EMBL" id="CP135018">
    <property type="protein sequence ID" value="XAJ80683.1"/>
    <property type="molecule type" value="Genomic_DNA"/>
</dbReference>
<reference evidence="2" key="1">
    <citation type="submission" date="2024-06" db="EMBL/GenBank/DDBJ databases">
        <title>Unveiling Genomic Reduction in Obligate Endosymbionts Buchnera of Aphids: Insights from Phylogenomic Comparative Analysis with Novel Genome Data and Co-obligate Endosymbionts.</title>
        <authorList>
            <person name="Lu C."/>
            <person name="Zou T."/>
            <person name="Liu Q."/>
            <person name="Huang X."/>
        </authorList>
    </citation>
    <scope>NUCLEOTIDE SEQUENCE</scope>
    <source>
        <strain evidence="2">Aphau13</strain>
    </source>
</reference>
<dbReference type="PANTHER" id="PTHR11803">
    <property type="entry name" value="2-IMINOBUTANOATE/2-IMINOPROPANOATE DEAMINASE RIDA"/>
    <property type="match status" value="1"/>
</dbReference>
<dbReference type="CDD" id="cd00448">
    <property type="entry name" value="YjgF_YER057c_UK114_family"/>
    <property type="match status" value="1"/>
</dbReference>
<dbReference type="PANTHER" id="PTHR11803:SF39">
    <property type="entry name" value="2-IMINOBUTANOATE_2-IMINOPROPANOATE DEAMINASE"/>
    <property type="match status" value="1"/>
</dbReference>
<dbReference type="FunFam" id="3.30.1330.40:FF:000001">
    <property type="entry name" value="L-PSP family endoribonuclease"/>
    <property type="match status" value="1"/>
</dbReference>
<keyword evidence="2" id="KW-0378">Hydrolase</keyword>
<dbReference type="RefSeq" id="WP_343154062.1">
    <property type="nucleotide sequence ID" value="NZ_CP135018.1"/>
</dbReference>
<sequence length="130" mass="14910">MKIINTKNAPYPIGPYSQAIQFDNFLITSGQIPIDIKSGMIPDNIDKQTFIALKNIKCILQESKYEIKDIIKITIFTINLKNIQIINEIYKNFFLENKSSFPARSCVEVQALPKNVKIEIEAIAYKKNKN</sequence>
<dbReference type="NCBIfam" id="TIGR00004">
    <property type="entry name" value="Rid family detoxifying hydrolase"/>
    <property type="match status" value="1"/>
</dbReference>
<evidence type="ECO:0000313" key="2">
    <source>
        <dbReference type="EMBL" id="XAJ80683.1"/>
    </source>
</evidence>
<dbReference type="GO" id="GO:0005829">
    <property type="term" value="C:cytosol"/>
    <property type="evidence" value="ECO:0007669"/>
    <property type="project" value="TreeGrafter"/>
</dbReference>
<comment type="similarity">
    <text evidence="1">Belongs to the RutC family.</text>
</comment>
<proteinExistence type="inferred from homology"/>
<dbReference type="Pfam" id="PF01042">
    <property type="entry name" value="Ribonuc_L-PSP"/>
    <property type="match status" value="1"/>
</dbReference>
<protein>
    <submittedName>
        <fullName evidence="2">Rid family detoxifying hydrolase</fullName>
    </submittedName>
</protein>
<name>A0AAU6W4T4_9GAMM</name>
<evidence type="ECO:0000256" key="1">
    <source>
        <dbReference type="ARBA" id="ARBA00010552"/>
    </source>
</evidence>
<dbReference type="InterPro" id="IPR035959">
    <property type="entry name" value="RutC-like_sf"/>
</dbReference>
<dbReference type="SUPFAM" id="SSF55298">
    <property type="entry name" value="YjgF-like"/>
    <property type="match status" value="1"/>
</dbReference>
<dbReference type="GO" id="GO:0019239">
    <property type="term" value="F:deaminase activity"/>
    <property type="evidence" value="ECO:0007669"/>
    <property type="project" value="TreeGrafter"/>
</dbReference>
<organism evidence="2">
    <name type="scientific">Buchnera aphidicola</name>
    <name type="common">Aphis aurantii</name>
    <dbReference type="NCBI Taxonomy" id="1470492"/>
    <lineage>
        <taxon>Bacteria</taxon>
        <taxon>Pseudomonadati</taxon>
        <taxon>Pseudomonadota</taxon>
        <taxon>Gammaproteobacteria</taxon>
        <taxon>Enterobacterales</taxon>
        <taxon>Erwiniaceae</taxon>
        <taxon>Buchnera</taxon>
    </lineage>
</organism>